<feature type="region of interest" description="Disordered" evidence="1">
    <location>
        <begin position="15"/>
        <end position="56"/>
    </location>
</feature>
<evidence type="ECO:0000313" key="3">
    <source>
        <dbReference type="Proteomes" id="UP000234681"/>
    </source>
</evidence>
<gene>
    <name evidence="2" type="ORF">rCG_39212</name>
</gene>
<name>A6KML6_RAT</name>
<organism evidence="2 3">
    <name type="scientific">Rattus norvegicus</name>
    <name type="common">Rat</name>
    <dbReference type="NCBI Taxonomy" id="10116"/>
    <lineage>
        <taxon>Eukaryota</taxon>
        <taxon>Metazoa</taxon>
        <taxon>Chordata</taxon>
        <taxon>Craniata</taxon>
        <taxon>Vertebrata</taxon>
        <taxon>Euteleostomi</taxon>
        <taxon>Mammalia</taxon>
        <taxon>Eutheria</taxon>
        <taxon>Euarchontoglires</taxon>
        <taxon>Glires</taxon>
        <taxon>Rodentia</taxon>
        <taxon>Myomorpha</taxon>
        <taxon>Muroidea</taxon>
        <taxon>Muridae</taxon>
        <taxon>Murinae</taxon>
        <taxon>Rattus</taxon>
    </lineage>
</organism>
<accession>A6KML6</accession>
<protein>
    <submittedName>
        <fullName evidence="2">RCG39212</fullName>
    </submittedName>
</protein>
<sequence>MESWTSLNFFPTYFAYSNSPGGREEKKNKEKKRPKNDLPLSEANEDSYNGQNVGNK</sequence>
<reference evidence="2 3" key="1">
    <citation type="submission" date="2005-09" db="EMBL/GenBank/DDBJ databases">
        <authorList>
            <person name="Mural R.J."/>
            <person name="Li P.W."/>
            <person name="Adams M.D."/>
            <person name="Amanatides P.G."/>
            <person name="Baden-Tillson H."/>
            <person name="Barnstead M."/>
            <person name="Chin S.H."/>
            <person name="Dew I."/>
            <person name="Evans C.A."/>
            <person name="Ferriera S."/>
            <person name="Flanigan M."/>
            <person name="Fosler C."/>
            <person name="Glodek A."/>
            <person name="Gu Z."/>
            <person name="Holt R.A."/>
            <person name="Jennings D."/>
            <person name="Kraft C.L."/>
            <person name="Lu F."/>
            <person name="Nguyen T."/>
            <person name="Nusskern D.R."/>
            <person name="Pfannkoch C.M."/>
            <person name="Sitter C."/>
            <person name="Sutton G.G."/>
            <person name="Venter J.C."/>
            <person name="Wang Z."/>
            <person name="Woodage T."/>
            <person name="Zheng X.H."/>
            <person name="Zhong F."/>
        </authorList>
    </citation>
    <scope>NUCLEOTIDE SEQUENCE [LARGE SCALE GENOMIC DNA]</scope>
    <source>
        <strain>BN</strain>
        <strain evidence="3">Sprague-Dawley</strain>
    </source>
</reference>
<dbReference type="AlphaFoldDB" id="A6KML6"/>
<dbReference type="EMBL" id="CH474067">
    <property type="protein sequence ID" value="EDL75054.1"/>
    <property type="molecule type" value="Genomic_DNA"/>
</dbReference>
<proteinExistence type="predicted"/>
<feature type="compositionally biased region" description="Polar residues" evidence="1">
    <location>
        <begin position="46"/>
        <end position="56"/>
    </location>
</feature>
<dbReference type="Proteomes" id="UP000234681">
    <property type="component" value="Chromosome 16"/>
</dbReference>
<evidence type="ECO:0000313" key="2">
    <source>
        <dbReference type="EMBL" id="EDL75054.1"/>
    </source>
</evidence>
<evidence type="ECO:0000256" key="1">
    <source>
        <dbReference type="SAM" id="MobiDB-lite"/>
    </source>
</evidence>